<proteinExistence type="inferred from homology"/>
<dbReference type="Proteomes" id="UP000327294">
    <property type="component" value="Chromosome"/>
</dbReference>
<reference evidence="10 11" key="1">
    <citation type="submission" date="2019-10" db="EMBL/GenBank/DDBJ databases">
        <title>Streptomyces sp. strain GY16 isolated from leaves of Broussonetia papyrifera.</title>
        <authorList>
            <person name="Mo P."/>
        </authorList>
    </citation>
    <scope>NUCLEOTIDE SEQUENCE [LARGE SCALE GENOMIC DNA]</scope>
    <source>
        <strain evidence="10 11">GY16</strain>
    </source>
</reference>
<feature type="domain" description="Acyl-CoA dehydrogenase/oxidase C-terminal" evidence="7">
    <location>
        <begin position="231"/>
        <end position="372"/>
    </location>
</feature>
<dbReference type="Pfam" id="PF02771">
    <property type="entry name" value="Acyl-CoA_dh_N"/>
    <property type="match status" value="1"/>
</dbReference>
<keyword evidence="3 6" id="KW-0285">Flavoprotein</keyword>
<dbReference type="Gene3D" id="1.20.140.10">
    <property type="entry name" value="Butyryl-CoA Dehydrogenase, subunit A, domain 3"/>
    <property type="match status" value="1"/>
</dbReference>
<feature type="domain" description="Acyl-CoA dehydrogenase/oxidase N-terminal" evidence="9">
    <location>
        <begin position="7"/>
        <end position="120"/>
    </location>
</feature>
<dbReference type="KEGG" id="sphv:F9278_10385"/>
<keyword evidence="11" id="KW-1185">Reference proteome</keyword>
<dbReference type="RefSeq" id="WP_152168054.1">
    <property type="nucleotide sequence ID" value="NZ_CP045096.1"/>
</dbReference>
<evidence type="ECO:0000256" key="1">
    <source>
        <dbReference type="ARBA" id="ARBA00001974"/>
    </source>
</evidence>
<dbReference type="InterPro" id="IPR009075">
    <property type="entry name" value="AcylCo_DH/oxidase_C"/>
</dbReference>
<dbReference type="SUPFAM" id="SSF56645">
    <property type="entry name" value="Acyl-CoA dehydrogenase NM domain-like"/>
    <property type="match status" value="1"/>
</dbReference>
<evidence type="ECO:0000259" key="7">
    <source>
        <dbReference type="Pfam" id="PF00441"/>
    </source>
</evidence>
<dbReference type="Pfam" id="PF02770">
    <property type="entry name" value="Acyl-CoA_dh_M"/>
    <property type="match status" value="1"/>
</dbReference>
<evidence type="ECO:0000256" key="5">
    <source>
        <dbReference type="ARBA" id="ARBA00023002"/>
    </source>
</evidence>
<dbReference type="InterPro" id="IPR037069">
    <property type="entry name" value="AcylCoA_DH/ox_N_sf"/>
</dbReference>
<evidence type="ECO:0000313" key="10">
    <source>
        <dbReference type="EMBL" id="QFQ96554.1"/>
    </source>
</evidence>
<evidence type="ECO:0000256" key="4">
    <source>
        <dbReference type="ARBA" id="ARBA00022827"/>
    </source>
</evidence>
<sequence>MDLTHSPSDEAFRAEARAWLRAHVPSERLPSLETEEGFAAHRVWEAELAADRWSVVNWPAEYGGRDADLWRWLVFEEEYYAAGAPGRVVQNGVSLLAPTLFDHGTREQRARVLPPMASGEVVWAQAWSEPEAGSDLAALTSRAVRTAGGWLLSGQKTWSSRAAFADRAFGLFRSEPGTPKPHQGLTYLMFDLRAPGVTVRPIGRLDGRPAFAELFLDEVFVPDEDVIGEPGRGWRIAMSATGSERGLMLRSPGRFLASADRLLALWHAQGSPASAHDRVADALIGARAYQLFTHAAASRLMEGAPAGPESSLNKVFWSEYDIALHETALELLGEEGGAADTDWSEGYVFSLAGPIYAGTNEIQRDIIAERLLGLPKGRR</sequence>
<accession>A0A5P8K0I9</accession>
<dbReference type="GO" id="GO:0016627">
    <property type="term" value="F:oxidoreductase activity, acting on the CH-CH group of donors"/>
    <property type="evidence" value="ECO:0007669"/>
    <property type="project" value="InterPro"/>
</dbReference>
<dbReference type="GO" id="GO:0050660">
    <property type="term" value="F:flavin adenine dinucleotide binding"/>
    <property type="evidence" value="ECO:0007669"/>
    <property type="project" value="InterPro"/>
</dbReference>
<organism evidence="10 11">
    <name type="scientific">Streptomyces phaeolivaceus</name>
    <dbReference type="NCBI Taxonomy" id="2653200"/>
    <lineage>
        <taxon>Bacteria</taxon>
        <taxon>Bacillati</taxon>
        <taxon>Actinomycetota</taxon>
        <taxon>Actinomycetes</taxon>
        <taxon>Kitasatosporales</taxon>
        <taxon>Streptomycetaceae</taxon>
        <taxon>Streptomyces</taxon>
    </lineage>
</organism>
<evidence type="ECO:0000259" key="9">
    <source>
        <dbReference type="Pfam" id="PF02771"/>
    </source>
</evidence>
<comment type="similarity">
    <text evidence="2 6">Belongs to the acyl-CoA dehydrogenase family.</text>
</comment>
<keyword evidence="5 6" id="KW-0560">Oxidoreductase</keyword>
<dbReference type="InterPro" id="IPR046373">
    <property type="entry name" value="Acyl-CoA_Oxase/DH_mid-dom_sf"/>
</dbReference>
<protein>
    <submittedName>
        <fullName evidence="10">Acyl-CoA dehydrogenase</fullName>
    </submittedName>
</protein>
<dbReference type="Pfam" id="PF00441">
    <property type="entry name" value="Acyl-CoA_dh_1"/>
    <property type="match status" value="1"/>
</dbReference>
<evidence type="ECO:0000256" key="6">
    <source>
        <dbReference type="RuleBase" id="RU362125"/>
    </source>
</evidence>
<evidence type="ECO:0000256" key="3">
    <source>
        <dbReference type="ARBA" id="ARBA00022630"/>
    </source>
</evidence>
<feature type="domain" description="Acyl-CoA oxidase/dehydrogenase middle" evidence="8">
    <location>
        <begin position="124"/>
        <end position="218"/>
    </location>
</feature>
<dbReference type="PANTHER" id="PTHR43292">
    <property type="entry name" value="ACYL-COA DEHYDROGENASE"/>
    <property type="match status" value="1"/>
</dbReference>
<keyword evidence="4 6" id="KW-0274">FAD</keyword>
<evidence type="ECO:0000256" key="2">
    <source>
        <dbReference type="ARBA" id="ARBA00009347"/>
    </source>
</evidence>
<name>A0A5P8K0I9_9ACTN</name>
<dbReference type="EMBL" id="CP045096">
    <property type="protein sequence ID" value="QFQ96554.1"/>
    <property type="molecule type" value="Genomic_DNA"/>
</dbReference>
<gene>
    <name evidence="10" type="ORF">F9278_10385</name>
</gene>
<comment type="cofactor">
    <cofactor evidence="1 6">
        <name>FAD</name>
        <dbReference type="ChEBI" id="CHEBI:57692"/>
    </cofactor>
</comment>
<dbReference type="Gene3D" id="1.10.540.10">
    <property type="entry name" value="Acyl-CoA dehydrogenase/oxidase, N-terminal domain"/>
    <property type="match status" value="1"/>
</dbReference>
<dbReference type="InterPro" id="IPR036250">
    <property type="entry name" value="AcylCo_DH-like_C"/>
</dbReference>
<dbReference type="InterPro" id="IPR006091">
    <property type="entry name" value="Acyl-CoA_Oxase/DH_mid-dom"/>
</dbReference>
<dbReference type="GO" id="GO:0005886">
    <property type="term" value="C:plasma membrane"/>
    <property type="evidence" value="ECO:0007669"/>
    <property type="project" value="TreeGrafter"/>
</dbReference>
<dbReference type="SUPFAM" id="SSF47203">
    <property type="entry name" value="Acyl-CoA dehydrogenase C-terminal domain-like"/>
    <property type="match status" value="1"/>
</dbReference>
<dbReference type="PANTHER" id="PTHR43292:SF3">
    <property type="entry name" value="ACYL-COA DEHYDROGENASE FADE29"/>
    <property type="match status" value="1"/>
</dbReference>
<evidence type="ECO:0000313" key="11">
    <source>
        <dbReference type="Proteomes" id="UP000327294"/>
    </source>
</evidence>
<dbReference type="AlphaFoldDB" id="A0A5P8K0I9"/>
<dbReference type="InterPro" id="IPR013786">
    <property type="entry name" value="AcylCoA_DH/ox_N"/>
</dbReference>
<dbReference type="InterPro" id="IPR052161">
    <property type="entry name" value="Mycobact_Acyl-CoA_DH"/>
</dbReference>
<dbReference type="InterPro" id="IPR009100">
    <property type="entry name" value="AcylCoA_DH/oxidase_NM_dom_sf"/>
</dbReference>
<dbReference type="Gene3D" id="2.40.110.10">
    <property type="entry name" value="Butyryl-CoA Dehydrogenase, subunit A, domain 2"/>
    <property type="match status" value="1"/>
</dbReference>
<evidence type="ECO:0000259" key="8">
    <source>
        <dbReference type="Pfam" id="PF02770"/>
    </source>
</evidence>